<dbReference type="GO" id="GO:0004725">
    <property type="term" value="F:protein tyrosine phosphatase activity"/>
    <property type="evidence" value="ECO:0007669"/>
    <property type="project" value="UniProtKB-EC"/>
</dbReference>
<dbReference type="InterPro" id="IPR000387">
    <property type="entry name" value="Tyr_Pase_dom"/>
</dbReference>
<keyword evidence="17" id="KW-1185">Reference proteome</keyword>
<protein>
    <recommendedName>
        <fullName evidence="11">Dual specificity protein phosphatase 19</fullName>
        <ecNumber evidence="3">3.1.3.16</ecNumber>
        <ecNumber evidence="2">3.1.3.48</ecNumber>
    </recommendedName>
    <alternativeName>
        <fullName evidence="12">Protein phosphatase SKRP1</fullName>
    </alternativeName>
    <alternativeName>
        <fullName evidence="13">Stress-activated protein kinase pathway-regulating phosphatase 1</fullName>
    </alternativeName>
</protein>
<accession>A0AAV7UEQ3</accession>
<comment type="catalytic activity">
    <reaction evidence="9">
        <text>O-phospho-L-tyrosyl-[protein] + H2O = L-tyrosyl-[protein] + phosphate</text>
        <dbReference type="Rhea" id="RHEA:10684"/>
        <dbReference type="Rhea" id="RHEA-COMP:10136"/>
        <dbReference type="Rhea" id="RHEA-COMP:20101"/>
        <dbReference type="ChEBI" id="CHEBI:15377"/>
        <dbReference type="ChEBI" id="CHEBI:43474"/>
        <dbReference type="ChEBI" id="CHEBI:46858"/>
        <dbReference type="ChEBI" id="CHEBI:61978"/>
        <dbReference type="EC" id="3.1.3.48"/>
    </reaction>
    <physiologicalReaction direction="left-to-right" evidence="9">
        <dbReference type="Rhea" id="RHEA:10685"/>
    </physiologicalReaction>
</comment>
<evidence type="ECO:0000256" key="5">
    <source>
        <dbReference type="ARBA" id="ARBA00022912"/>
    </source>
</evidence>
<evidence type="ECO:0000313" key="17">
    <source>
        <dbReference type="Proteomes" id="UP001066276"/>
    </source>
</evidence>
<comment type="caution">
    <text evidence="16">The sequence shown here is derived from an EMBL/GenBank/DDBJ whole genome shotgun (WGS) entry which is preliminary data.</text>
</comment>
<sequence length="210" mass="23695">MHSLSQEIEGFSKTNLRKQRTRVTTVTGRRTVETWRDSLLQVEEDTDQDPETVCGYVEDHSLDLQIGVIKPWLLLGSQDAAQDLDTLRKYKVTHVLNVAYGVANAFPDDFKCKSISILDLPETDITSYFLECFDFLEQVKKEDGVVLVHCNAGVSRSAAIVIGFLMHAEGLNFARAFSTVKNARPAICPNPGFMEQLHKYKVTKKVRQTE</sequence>
<dbReference type="InterPro" id="IPR000340">
    <property type="entry name" value="Dual-sp_phosphatase_cat-dom"/>
</dbReference>
<evidence type="ECO:0000256" key="11">
    <source>
        <dbReference type="ARBA" id="ARBA00068803"/>
    </source>
</evidence>
<evidence type="ECO:0000256" key="6">
    <source>
        <dbReference type="ARBA" id="ARBA00022990"/>
    </source>
</evidence>
<dbReference type="SMART" id="SM00404">
    <property type="entry name" value="PTPc_motif"/>
    <property type="match status" value="1"/>
</dbReference>
<feature type="domain" description="Tyrosine specific protein phosphatases" evidence="15">
    <location>
        <begin position="133"/>
        <end position="187"/>
    </location>
</feature>
<evidence type="ECO:0000256" key="10">
    <source>
        <dbReference type="ARBA" id="ARBA00055556"/>
    </source>
</evidence>
<dbReference type="GO" id="GO:0008579">
    <property type="term" value="F:JUN kinase phosphatase activity"/>
    <property type="evidence" value="ECO:0007669"/>
    <property type="project" value="TreeGrafter"/>
</dbReference>
<dbReference type="Pfam" id="PF00782">
    <property type="entry name" value="DSPc"/>
    <property type="match status" value="1"/>
</dbReference>
<evidence type="ECO:0000256" key="7">
    <source>
        <dbReference type="ARBA" id="ARBA00047986"/>
    </source>
</evidence>
<gene>
    <name evidence="16" type="ORF">NDU88_004095</name>
</gene>
<evidence type="ECO:0000259" key="15">
    <source>
        <dbReference type="PROSITE" id="PS50056"/>
    </source>
</evidence>
<comment type="similarity">
    <text evidence="1">Belongs to the protein-tyrosine phosphatase family. Non-receptor class dual specificity subfamily.</text>
</comment>
<proteinExistence type="inferred from homology"/>
<comment type="function">
    <text evidence="10">Has a dual specificity toward Ser/Thr and Tyr-containing proteins.</text>
</comment>
<dbReference type="AlphaFoldDB" id="A0AAV7UEQ3"/>
<feature type="domain" description="Tyrosine-protein phosphatase" evidence="14">
    <location>
        <begin position="65"/>
        <end position="206"/>
    </location>
</feature>
<evidence type="ECO:0000256" key="1">
    <source>
        <dbReference type="ARBA" id="ARBA00008601"/>
    </source>
</evidence>
<dbReference type="EC" id="3.1.3.48" evidence="2"/>
<evidence type="ECO:0000256" key="9">
    <source>
        <dbReference type="ARBA" id="ARBA00051341"/>
    </source>
</evidence>
<evidence type="ECO:0000259" key="14">
    <source>
        <dbReference type="PROSITE" id="PS50054"/>
    </source>
</evidence>
<dbReference type="Gene3D" id="3.90.190.10">
    <property type="entry name" value="Protein tyrosine phosphatase superfamily"/>
    <property type="match status" value="1"/>
</dbReference>
<keyword evidence="5" id="KW-0904">Protein phosphatase</keyword>
<dbReference type="GO" id="GO:0005737">
    <property type="term" value="C:cytoplasm"/>
    <property type="evidence" value="ECO:0007669"/>
    <property type="project" value="TreeGrafter"/>
</dbReference>
<evidence type="ECO:0000256" key="12">
    <source>
        <dbReference type="ARBA" id="ARBA00075507"/>
    </source>
</evidence>
<dbReference type="Proteomes" id="UP001066276">
    <property type="component" value="Chromosome 3_1"/>
</dbReference>
<evidence type="ECO:0000256" key="4">
    <source>
        <dbReference type="ARBA" id="ARBA00022801"/>
    </source>
</evidence>
<evidence type="ECO:0000256" key="2">
    <source>
        <dbReference type="ARBA" id="ARBA00013064"/>
    </source>
</evidence>
<name>A0AAV7UEQ3_PLEWA</name>
<dbReference type="SUPFAM" id="SSF52799">
    <property type="entry name" value="(Phosphotyrosine protein) phosphatases II"/>
    <property type="match status" value="1"/>
</dbReference>
<comment type="catalytic activity">
    <reaction evidence="8">
        <text>O-phospho-L-threonyl-[protein] + H2O = L-threonyl-[protein] + phosphate</text>
        <dbReference type="Rhea" id="RHEA:47004"/>
        <dbReference type="Rhea" id="RHEA-COMP:11060"/>
        <dbReference type="Rhea" id="RHEA-COMP:11605"/>
        <dbReference type="ChEBI" id="CHEBI:15377"/>
        <dbReference type="ChEBI" id="CHEBI:30013"/>
        <dbReference type="ChEBI" id="CHEBI:43474"/>
        <dbReference type="ChEBI" id="CHEBI:61977"/>
        <dbReference type="EC" id="3.1.3.16"/>
    </reaction>
    <physiologicalReaction direction="left-to-right" evidence="8">
        <dbReference type="Rhea" id="RHEA:47005"/>
    </physiologicalReaction>
</comment>
<dbReference type="PANTHER" id="PTHR46377:SF1">
    <property type="entry name" value="DUAL SPECIFICITY PROTEIN PHOSPHATASE 19"/>
    <property type="match status" value="1"/>
</dbReference>
<dbReference type="PROSITE" id="PS50054">
    <property type="entry name" value="TYR_PHOSPHATASE_DUAL"/>
    <property type="match status" value="1"/>
</dbReference>
<dbReference type="InterPro" id="IPR029021">
    <property type="entry name" value="Prot-tyrosine_phosphatase-like"/>
</dbReference>
<evidence type="ECO:0000256" key="13">
    <source>
        <dbReference type="ARBA" id="ARBA00083290"/>
    </source>
</evidence>
<dbReference type="FunFam" id="3.90.190.10:FF:000071">
    <property type="entry name" value="Dual specificity protein phosphatase 19"/>
    <property type="match status" value="1"/>
</dbReference>
<dbReference type="InterPro" id="IPR020422">
    <property type="entry name" value="TYR_PHOSPHATASE_DUAL_dom"/>
</dbReference>
<keyword evidence="6" id="KW-0007">Acetylation</keyword>
<evidence type="ECO:0000256" key="3">
    <source>
        <dbReference type="ARBA" id="ARBA00013081"/>
    </source>
</evidence>
<dbReference type="PROSITE" id="PS00383">
    <property type="entry name" value="TYR_PHOSPHATASE_1"/>
    <property type="match status" value="1"/>
</dbReference>
<dbReference type="SMART" id="SM00195">
    <property type="entry name" value="DSPc"/>
    <property type="match status" value="1"/>
</dbReference>
<comment type="catalytic activity">
    <reaction evidence="7">
        <text>O-phospho-L-seryl-[protein] + H2O = L-seryl-[protein] + phosphate</text>
        <dbReference type="Rhea" id="RHEA:20629"/>
        <dbReference type="Rhea" id="RHEA-COMP:9863"/>
        <dbReference type="Rhea" id="RHEA-COMP:11604"/>
        <dbReference type="ChEBI" id="CHEBI:15377"/>
        <dbReference type="ChEBI" id="CHEBI:29999"/>
        <dbReference type="ChEBI" id="CHEBI:43474"/>
        <dbReference type="ChEBI" id="CHEBI:83421"/>
        <dbReference type="EC" id="3.1.3.16"/>
    </reaction>
    <physiologicalReaction direction="left-to-right" evidence="7">
        <dbReference type="Rhea" id="RHEA:20630"/>
    </physiologicalReaction>
</comment>
<organism evidence="16 17">
    <name type="scientific">Pleurodeles waltl</name>
    <name type="common">Iberian ribbed newt</name>
    <dbReference type="NCBI Taxonomy" id="8319"/>
    <lineage>
        <taxon>Eukaryota</taxon>
        <taxon>Metazoa</taxon>
        <taxon>Chordata</taxon>
        <taxon>Craniata</taxon>
        <taxon>Vertebrata</taxon>
        <taxon>Euteleostomi</taxon>
        <taxon>Amphibia</taxon>
        <taxon>Batrachia</taxon>
        <taxon>Caudata</taxon>
        <taxon>Salamandroidea</taxon>
        <taxon>Salamandridae</taxon>
        <taxon>Pleurodelinae</taxon>
        <taxon>Pleurodeles</taxon>
    </lineage>
</organism>
<evidence type="ECO:0000313" key="16">
    <source>
        <dbReference type="EMBL" id="KAJ1187318.1"/>
    </source>
</evidence>
<reference evidence="16" key="1">
    <citation type="journal article" date="2022" name="bioRxiv">
        <title>Sequencing and chromosome-scale assembly of the giantPleurodeles waltlgenome.</title>
        <authorList>
            <person name="Brown T."/>
            <person name="Elewa A."/>
            <person name="Iarovenko S."/>
            <person name="Subramanian E."/>
            <person name="Araus A.J."/>
            <person name="Petzold A."/>
            <person name="Susuki M."/>
            <person name="Suzuki K.-i.T."/>
            <person name="Hayashi T."/>
            <person name="Toyoda A."/>
            <person name="Oliveira C."/>
            <person name="Osipova E."/>
            <person name="Leigh N.D."/>
            <person name="Simon A."/>
            <person name="Yun M.H."/>
        </authorList>
    </citation>
    <scope>NUCLEOTIDE SEQUENCE</scope>
    <source>
        <strain evidence="16">20211129_DDA</strain>
        <tissue evidence="16">Liver</tissue>
    </source>
</reference>
<dbReference type="InterPro" id="IPR016130">
    <property type="entry name" value="Tyr_Pase_AS"/>
</dbReference>
<keyword evidence="4" id="KW-0378">Hydrolase</keyword>
<evidence type="ECO:0000256" key="8">
    <source>
        <dbReference type="ARBA" id="ARBA00048832"/>
    </source>
</evidence>
<dbReference type="PROSITE" id="PS50056">
    <property type="entry name" value="TYR_PHOSPHATASE_2"/>
    <property type="match status" value="1"/>
</dbReference>
<dbReference type="InterPro" id="IPR003595">
    <property type="entry name" value="Tyr_Pase_cat"/>
</dbReference>
<dbReference type="PANTHER" id="PTHR46377">
    <property type="entry name" value="DUAL SPECIFICITY PROTEIN PHOSPHATASE 19"/>
    <property type="match status" value="1"/>
</dbReference>
<dbReference type="EC" id="3.1.3.16" evidence="3"/>
<dbReference type="EMBL" id="JANPWB010000005">
    <property type="protein sequence ID" value="KAJ1187318.1"/>
    <property type="molecule type" value="Genomic_DNA"/>
</dbReference>
<dbReference type="GO" id="GO:0004722">
    <property type="term" value="F:protein serine/threonine phosphatase activity"/>
    <property type="evidence" value="ECO:0007669"/>
    <property type="project" value="UniProtKB-EC"/>
</dbReference>
<dbReference type="CDD" id="cd14523">
    <property type="entry name" value="DSP_DUSP19"/>
    <property type="match status" value="1"/>
</dbReference>